<dbReference type="Pfam" id="PF12804">
    <property type="entry name" value="NTP_transf_3"/>
    <property type="match status" value="1"/>
</dbReference>
<keyword evidence="3" id="KW-0479">Metal-binding</keyword>
<dbReference type="SUPFAM" id="SSF53448">
    <property type="entry name" value="Nucleotide-diphospho-sugar transferases"/>
    <property type="match status" value="1"/>
</dbReference>
<dbReference type="PANTHER" id="PTHR19136">
    <property type="entry name" value="MOLYBDENUM COFACTOR GUANYLYLTRANSFERASE"/>
    <property type="match status" value="1"/>
</dbReference>
<dbReference type="GO" id="GO:0046872">
    <property type="term" value="F:metal ion binding"/>
    <property type="evidence" value="ECO:0007669"/>
    <property type="project" value="UniProtKB-KW"/>
</dbReference>
<dbReference type="InterPro" id="IPR013482">
    <property type="entry name" value="Molybde_CF_guanTrfase"/>
</dbReference>
<dbReference type="VEuPathDB" id="FungiDB:CDV56_104339"/>
<keyword evidence="4" id="KW-0547">Nucleotide-binding</keyword>
<dbReference type="GO" id="GO:0016779">
    <property type="term" value="F:nucleotidyltransferase activity"/>
    <property type="evidence" value="ECO:0007669"/>
    <property type="project" value="UniProtKB-ARBA"/>
</dbReference>
<sequence length="229" mass="25234">MALLKPLLLAGGHSSRMGTRKELLHVVGDVPLFIHLLIILRKACPESEVVFLSLRDLDSLKAIENDRRITAITNNQLILNHGAVTFHVHVVYDSSGVSSEHDSTEIGPAAGLLAAHHEDESAHWLVVACDYPFISVAALSQLRREWTAPVTCFQNKDGLCEPLLSIWSPGALQALGQNIQNGILGPSAVVKRMRGQMIRPREEKWVFNVNTRADLELASNMREAKPRAS</sequence>
<comment type="caution">
    <text evidence="9">The sequence shown here is derived from an EMBL/GenBank/DDBJ whole genome shotgun (WGS) entry which is preliminary data.</text>
</comment>
<evidence type="ECO:0000256" key="5">
    <source>
        <dbReference type="ARBA" id="ARBA00022842"/>
    </source>
</evidence>
<dbReference type="Gene3D" id="3.90.550.10">
    <property type="entry name" value="Spore Coat Polysaccharide Biosynthesis Protein SpsA, Chain A"/>
    <property type="match status" value="1"/>
</dbReference>
<keyword evidence="5" id="KW-0460">Magnesium</keyword>
<evidence type="ECO:0000256" key="6">
    <source>
        <dbReference type="ARBA" id="ARBA00023134"/>
    </source>
</evidence>
<dbReference type="AlphaFoldDB" id="A0A397GEU2"/>
<keyword evidence="6" id="KW-0342">GTP-binding</keyword>
<evidence type="ECO:0000313" key="10">
    <source>
        <dbReference type="Proteomes" id="UP000215305"/>
    </source>
</evidence>
<dbReference type="GeneID" id="38126313"/>
<keyword evidence="7" id="KW-0501">Molybdenum cofactor biosynthesis</keyword>
<evidence type="ECO:0000256" key="1">
    <source>
        <dbReference type="ARBA" id="ARBA00022490"/>
    </source>
</evidence>
<dbReference type="GO" id="GO:0005525">
    <property type="term" value="F:GTP binding"/>
    <property type="evidence" value="ECO:0007669"/>
    <property type="project" value="UniProtKB-KW"/>
</dbReference>
<accession>A0A397GEU2</accession>
<feature type="domain" description="MobA-like NTP transferase" evidence="8">
    <location>
        <begin position="7"/>
        <end position="181"/>
    </location>
</feature>
<dbReference type="InterPro" id="IPR029044">
    <property type="entry name" value="Nucleotide-diphossugar_trans"/>
</dbReference>
<dbReference type="EMBL" id="NKHU02000245">
    <property type="protein sequence ID" value="RHZ46610.1"/>
    <property type="molecule type" value="Genomic_DNA"/>
</dbReference>
<dbReference type="OrthoDB" id="20872at2759"/>
<keyword evidence="10" id="KW-1185">Reference proteome</keyword>
<evidence type="ECO:0000256" key="4">
    <source>
        <dbReference type="ARBA" id="ARBA00022741"/>
    </source>
</evidence>
<organism evidence="9 10">
    <name type="scientific">Aspergillus thermomutatus</name>
    <name type="common">Neosartorya pseudofischeri</name>
    <dbReference type="NCBI Taxonomy" id="41047"/>
    <lineage>
        <taxon>Eukaryota</taxon>
        <taxon>Fungi</taxon>
        <taxon>Dikarya</taxon>
        <taxon>Ascomycota</taxon>
        <taxon>Pezizomycotina</taxon>
        <taxon>Eurotiomycetes</taxon>
        <taxon>Eurotiomycetidae</taxon>
        <taxon>Eurotiales</taxon>
        <taxon>Aspergillaceae</taxon>
        <taxon>Aspergillus</taxon>
        <taxon>Aspergillus subgen. Fumigati</taxon>
    </lineage>
</organism>
<evidence type="ECO:0000313" key="9">
    <source>
        <dbReference type="EMBL" id="RHZ46610.1"/>
    </source>
</evidence>
<dbReference type="PANTHER" id="PTHR19136:SF81">
    <property type="entry name" value="MOLYBDENUM COFACTOR GUANYLYLTRANSFERASE"/>
    <property type="match status" value="1"/>
</dbReference>
<evidence type="ECO:0000259" key="8">
    <source>
        <dbReference type="Pfam" id="PF12804"/>
    </source>
</evidence>
<reference evidence="9" key="1">
    <citation type="submission" date="2018-08" db="EMBL/GenBank/DDBJ databases">
        <title>Draft genome sequence of azole-resistant Aspergillus thermomutatus (Neosartorya pseudofischeri) strain HMR AF 39, isolated from a human nasal aspirate.</title>
        <authorList>
            <person name="Parent-Michaud M."/>
            <person name="Dufresne P.J."/>
            <person name="Fournier E."/>
            <person name="Martineau C."/>
            <person name="Moreira S."/>
            <person name="Perkins V."/>
            <person name="De Repentigny L."/>
            <person name="Dufresne S.F."/>
        </authorList>
    </citation>
    <scope>NUCLEOTIDE SEQUENCE [LARGE SCALE GENOMIC DNA]</scope>
    <source>
        <strain evidence="9">HMR AF 39</strain>
    </source>
</reference>
<name>A0A397GEU2_ASPTH</name>
<evidence type="ECO:0000256" key="7">
    <source>
        <dbReference type="ARBA" id="ARBA00023150"/>
    </source>
</evidence>
<proteinExistence type="predicted"/>
<evidence type="ECO:0000256" key="3">
    <source>
        <dbReference type="ARBA" id="ARBA00022723"/>
    </source>
</evidence>
<keyword evidence="1" id="KW-0963">Cytoplasm</keyword>
<protein>
    <recommendedName>
        <fullName evidence="8">MobA-like NTP transferase domain-containing protein</fullName>
    </recommendedName>
</protein>
<dbReference type="InterPro" id="IPR025877">
    <property type="entry name" value="MobA-like_NTP_Trfase"/>
</dbReference>
<keyword evidence="2" id="KW-0808">Transferase</keyword>
<dbReference type="Proteomes" id="UP000215305">
    <property type="component" value="Unassembled WGS sequence"/>
</dbReference>
<gene>
    <name evidence="9" type="ORF">CDV56_104339</name>
</gene>
<dbReference type="RefSeq" id="XP_026611221.1">
    <property type="nucleotide sequence ID" value="XM_026757958.1"/>
</dbReference>
<dbReference type="GO" id="GO:0006777">
    <property type="term" value="P:Mo-molybdopterin cofactor biosynthetic process"/>
    <property type="evidence" value="ECO:0007669"/>
    <property type="project" value="UniProtKB-KW"/>
</dbReference>
<evidence type="ECO:0000256" key="2">
    <source>
        <dbReference type="ARBA" id="ARBA00022679"/>
    </source>
</evidence>
<dbReference type="CDD" id="cd02503">
    <property type="entry name" value="MobA"/>
    <property type="match status" value="1"/>
</dbReference>